<dbReference type="OrthoDB" id="202825at2759"/>
<evidence type="ECO:0000256" key="1">
    <source>
        <dbReference type="SAM" id="MobiDB-lite"/>
    </source>
</evidence>
<feature type="region of interest" description="Disordered" evidence="1">
    <location>
        <begin position="1"/>
        <end position="23"/>
    </location>
</feature>
<feature type="compositionally biased region" description="Basic and acidic residues" evidence="1">
    <location>
        <begin position="12"/>
        <end position="23"/>
    </location>
</feature>
<keyword evidence="3" id="KW-1185">Reference proteome</keyword>
<proteinExistence type="predicted"/>
<dbReference type="EMBL" id="JAHKSW010000016">
    <property type="protein sequence ID" value="KAG7322411.1"/>
    <property type="molecule type" value="Genomic_DNA"/>
</dbReference>
<protein>
    <submittedName>
        <fullName evidence="2">Uncharacterized protein</fullName>
    </submittedName>
</protein>
<accession>A0A9D3NGT3</accession>
<dbReference type="Proteomes" id="UP000824219">
    <property type="component" value="Linkage Group LG16"/>
</dbReference>
<reference evidence="2 3" key="1">
    <citation type="submission" date="2021-06" db="EMBL/GenBank/DDBJ databases">
        <title>Chromosome-level genome assembly of the red-tail catfish (Hemibagrus wyckioides).</title>
        <authorList>
            <person name="Shao F."/>
        </authorList>
    </citation>
    <scope>NUCLEOTIDE SEQUENCE [LARGE SCALE GENOMIC DNA]</scope>
    <source>
        <strain evidence="2">EC202008001</strain>
        <tissue evidence="2">Blood</tissue>
    </source>
</reference>
<sequence>MSKGLSPKHQGLNRERGLGEPKSCELEVKPALVPSLFPFRPPTLYFSTANEKVELLPLEQRSLLRWKVSTVSPNIVKQMISRSHFKVTKKGLEGNGESAIMDHETACFSPRNWYSDYSQGESIATHETPRCTEIPSKSLLH</sequence>
<evidence type="ECO:0000313" key="3">
    <source>
        <dbReference type="Proteomes" id="UP000824219"/>
    </source>
</evidence>
<comment type="caution">
    <text evidence="2">The sequence shown here is derived from an EMBL/GenBank/DDBJ whole genome shotgun (WGS) entry which is preliminary data.</text>
</comment>
<dbReference type="AlphaFoldDB" id="A0A9D3NGT3"/>
<evidence type="ECO:0000313" key="2">
    <source>
        <dbReference type="EMBL" id="KAG7322411.1"/>
    </source>
</evidence>
<name>A0A9D3NGT3_9TELE</name>
<organism evidence="2 3">
    <name type="scientific">Hemibagrus wyckioides</name>
    <dbReference type="NCBI Taxonomy" id="337641"/>
    <lineage>
        <taxon>Eukaryota</taxon>
        <taxon>Metazoa</taxon>
        <taxon>Chordata</taxon>
        <taxon>Craniata</taxon>
        <taxon>Vertebrata</taxon>
        <taxon>Euteleostomi</taxon>
        <taxon>Actinopterygii</taxon>
        <taxon>Neopterygii</taxon>
        <taxon>Teleostei</taxon>
        <taxon>Ostariophysi</taxon>
        <taxon>Siluriformes</taxon>
        <taxon>Bagridae</taxon>
        <taxon>Hemibagrus</taxon>
    </lineage>
</organism>
<gene>
    <name evidence="2" type="ORF">KOW79_013757</name>
</gene>